<dbReference type="OrthoDB" id="5065855at2759"/>
<dbReference type="GO" id="GO:0016929">
    <property type="term" value="F:deSUMOylase activity"/>
    <property type="evidence" value="ECO:0007669"/>
    <property type="project" value="TreeGrafter"/>
</dbReference>
<evidence type="ECO:0000256" key="2">
    <source>
        <dbReference type="ARBA" id="ARBA00022670"/>
    </source>
</evidence>
<organism evidence="8 9">
    <name type="scientific">Carnegiea gigantea</name>
    <dbReference type="NCBI Taxonomy" id="171969"/>
    <lineage>
        <taxon>Eukaryota</taxon>
        <taxon>Viridiplantae</taxon>
        <taxon>Streptophyta</taxon>
        <taxon>Embryophyta</taxon>
        <taxon>Tracheophyta</taxon>
        <taxon>Spermatophyta</taxon>
        <taxon>Magnoliopsida</taxon>
        <taxon>eudicotyledons</taxon>
        <taxon>Gunneridae</taxon>
        <taxon>Pentapetalae</taxon>
        <taxon>Caryophyllales</taxon>
        <taxon>Cactineae</taxon>
        <taxon>Cactaceae</taxon>
        <taxon>Cactoideae</taxon>
        <taxon>Echinocereeae</taxon>
        <taxon>Carnegiea</taxon>
    </lineage>
</organism>
<name>A0A9Q1JPH8_9CARY</name>
<keyword evidence="3" id="KW-0378">Hydrolase</keyword>
<feature type="compositionally biased region" description="Gly residues" evidence="6">
    <location>
        <begin position="265"/>
        <end position="276"/>
    </location>
</feature>
<dbReference type="GO" id="GO:0006508">
    <property type="term" value="P:proteolysis"/>
    <property type="evidence" value="ECO:0007669"/>
    <property type="project" value="UniProtKB-KW"/>
</dbReference>
<evidence type="ECO:0000256" key="1">
    <source>
        <dbReference type="ARBA" id="ARBA00005234"/>
    </source>
</evidence>
<dbReference type="Pfam" id="PF02902">
    <property type="entry name" value="Peptidase_C48"/>
    <property type="match status" value="1"/>
</dbReference>
<accession>A0A9Q1JPH8</accession>
<dbReference type="PROSITE" id="PS50600">
    <property type="entry name" value="ULP_PROTEASE"/>
    <property type="match status" value="1"/>
</dbReference>
<keyword evidence="5" id="KW-0175">Coiled coil</keyword>
<gene>
    <name evidence="8" type="ORF">Cgig2_026157</name>
</gene>
<evidence type="ECO:0000256" key="4">
    <source>
        <dbReference type="ARBA" id="ARBA00022807"/>
    </source>
</evidence>
<dbReference type="InterPro" id="IPR038765">
    <property type="entry name" value="Papain-like_cys_pep_sf"/>
</dbReference>
<dbReference type="PANTHER" id="PTHR12606:SF136">
    <property type="entry name" value="ULP1 PROTEASE FAMILY PROTEIN"/>
    <property type="match status" value="1"/>
</dbReference>
<evidence type="ECO:0000256" key="3">
    <source>
        <dbReference type="ARBA" id="ARBA00022801"/>
    </source>
</evidence>
<dbReference type="Gene3D" id="3.40.395.10">
    <property type="entry name" value="Adenoviral Proteinase, Chain A"/>
    <property type="match status" value="1"/>
</dbReference>
<comment type="caution">
    <text evidence="8">The sequence shown here is derived from an EMBL/GenBank/DDBJ whole genome shotgun (WGS) entry which is preliminary data.</text>
</comment>
<reference evidence="8" key="1">
    <citation type="submission" date="2022-04" db="EMBL/GenBank/DDBJ databases">
        <title>Carnegiea gigantea Genome sequencing and assembly v2.</title>
        <authorList>
            <person name="Copetti D."/>
            <person name="Sanderson M.J."/>
            <person name="Burquez A."/>
            <person name="Wojciechowski M.F."/>
        </authorList>
    </citation>
    <scope>NUCLEOTIDE SEQUENCE</scope>
    <source>
        <strain evidence="8">SGP5-SGP5p</strain>
        <tissue evidence="8">Aerial part</tissue>
    </source>
</reference>
<feature type="region of interest" description="Disordered" evidence="6">
    <location>
        <begin position="444"/>
        <end position="473"/>
    </location>
</feature>
<keyword evidence="4" id="KW-0788">Thiol protease</keyword>
<evidence type="ECO:0000256" key="5">
    <source>
        <dbReference type="SAM" id="Coils"/>
    </source>
</evidence>
<evidence type="ECO:0000259" key="7">
    <source>
        <dbReference type="PROSITE" id="PS50600"/>
    </source>
</evidence>
<protein>
    <recommendedName>
        <fullName evidence="7">Ubiquitin-like protease family profile domain-containing protein</fullName>
    </recommendedName>
</protein>
<feature type="region of interest" description="Disordered" evidence="6">
    <location>
        <begin position="389"/>
        <end position="431"/>
    </location>
</feature>
<feature type="region of interest" description="Disordered" evidence="6">
    <location>
        <begin position="214"/>
        <end position="335"/>
    </location>
</feature>
<feature type="coiled-coil region" evidence="5">
    <location>
        <begin position="128"/>
        <end position="155"/>
    </location>
</feature>
<dbReference type="Proteomes" id="UP001153076">
    <property type="component" value="Unassembled WGS sequence"/>
</dbReference>
<proteinExistence type="inferred from homology"/>
<dbReference type="AlphaFoldDB" id="A0A9Q1JPH8"/>
<sequence>MELHGLCRHMQDVRGLGKYAWAEAVWRVLVKAVKEMQRKLEGHVSNVWFYEHTTRFAKYDKAMFPRLASWDSVDHGGRYDAFELMAGIKESDIILVLHPRPEEMGVLTIRDFMKSPEYGYYILDGEGVLSYEERLHRARQEAHEEREKLRQTERRPQFWMSRAHELEARLKLSKAPATQEEGGEQPGGDVGEAIQIETEMECLGQSGIDLGEAVEHGSRKGDGGAADAPVTTGEEKAGDSVGAADVVPSPAVEDVGHTVSDSPGMGSGEGMAGGDGADGEHHEAAPVHDDSGAVHDVDSGDDAGNPEGGVNGYGGQDAGSHTSRGEGVPGGPAYGVGNVELGTGAATAGVGEDVAVEEVVPSVDHGRPMAPETVDVAVEDAAVDEACANPPLGQSGESVANPVGDIDRTAGSDSSGNPDLEGVPCEGEGAGDSLNIITRMKRRPRCRKPAAVHGTPYTDPTRHHGGRKKQKDLIDEGMRAEKAPGDDEPSKREVATEILDVPPIAMEGSHWGADAEDFNTITLTKQVLAAYITAPLSATEKELLNTVQGRYKGLRSNNKGGGCEVVLAETGACELVAGPHQRGLKCRSRGQVREVTLQNKARIAAMIWDTFKRPSHADVRYVFIPLLETTEGHWLLQLVDLRDRCFVMYDSLSNAADKNRQALIDSVRITFILAFLRSATYADAAQWELCNPPCPEQMNGHDCGVFVMAFMELLSLKADGFHFDQDCVHEHKKSAQPGEAMLKCCCIQPRLAKTKYGDGYMEPYKATTYR</sequence>
<comment type="similarity">
    <text evidence="1">Belongs to the peptidase C48 family.</text>
</comment>
<feature type="domain" description="Ubiquitin-like protease family profile" evidence="7">
    <location>
        <begin position="494"/>
        <end position="714"/>
    </location>
</feature>
<keyword evidence="2" id="KW-0645">Protease</keyword>
<evidence type="ECO:0000256" key="6">
    <source>
        <dbReference type="SAM" id="MobiDB-lite"/>
    </source>
</evidence>
<evidence type="ECO:0000313" key="9">
    <source>
        <dbReference type="Proteomes" id="UP001153076"/>
    </source>
</evidence>
<dbReference type="GO" id="GO:0016926">
    <property type="term" value="P:protein desumoylation"/>
    <property type="evidence" value="ECO:0007669"/>
    <property type="project" value="TreeGrafter"/>
</dbReference>
<dbReference type="SUPFAM" id="SSF54001">
    <property type="entry name" value="Cysteine proteinases"/>
    <property type="match status" value="1"/>
</dbReference>
<dbReference type="PANTHER" id="PTHR12606">
    <property type="entry name" value="SENTRIN/SUMO-SPECIFIC PROTEASE"/>
    <property type="match status" value="1"/>
</dbReference>
<keyword evidence="9" id="KW-1185">Reference proteome</keyword>
<feature type="compositionally biased region" description="Basic and acidic residues" evidence="6">
    <location>
        <begin position="278"/>
        <end position="298"/>
    </location>
</feature>
<dbReference type="GO" id="GO:0005634">
    <property type="term" value="C:nucleus"/>
    <property type="evidence" value="ECO:0007669"/>
    <property type="project" value="TreeGrafter"/>
</dbReference>
<dbReference type="EMBL" id="JAKOGI010000989">
    <property type="protein sequence ID" value="KAJ8428612.1"/>
    <property type="molecule type" value="Genomic_DNA"/>
</dbReference>
<dbReference type="InterPro" id="IPR003653">
    <property type="entry name" value="Peptidase_C48_C"/>
</dbReference>
<evidence type="ECO:0000313" key="8">
    <source>
        <dbReference type="EMBL" id="KAJ8428612.1"/>
    </source>
</evidence>
<feature type="compositionally biased region" description="Gly residues" evidence="6">
    <location>
        <begin position="306"/>
        <end position="317"/>
    </location>
</feature>